<accession>A0A847D0G4</accession>
<dbReference type="PRINTS" id="PR01806">
    <property type="entry name" value="VIRFACTRMVIN"/>
</dbReference>
<feature type="transmembrane region" description="Helical" evidence="8">
    <location>
        <begin position="541"/>
        <end position="561"/>
    </location>
</feature>
<keyword evidence="4 8" id="KW-0133">Cell shape</keyword>
<keyword evidence="8" id="KW-0961">Cell wall biogenesis/degradation</keyword>
<comment type="similarity">
    <text evidence="8">Belongs to the MurJ/MviN family.</text>
</comment>
<evidence type="ECO:0000313" key="9">
    <source>
        <dbReference type="EMBL" id="NLD25161.1"/>
    </source>
</evidence>
<comment type="function">
    <text evidence="8">Involved in peptidoglycan biosynthesis. Transports lipid-linked peptidoglycan precursors from the inner to the outer leaflet of the cytoplasmic membrane.</text>
</comment>
<dbReference type="GO" id="GO:0034204">
    <property type="term" value="P:lipid translocation"/>
    <property type="evidence" value="ECO:0007669"/>
    <property type="project" value="TreeGrafter"/>
</dbReference>
<reference evidence="9 10" key="1">
    <citation type="journal article" date="2020" name="Biotechnol. Biofuels">
        <title>New insights from the biogas microbiome by comprehensive genome-resolved metagenomics of nearly 1600 species originating from multiple anaerobic digesters.</title>
        <authorList>
            <person name="Campanaro S."/>
            <person name="Treu L."/>
            <person name="Rodriguez-R L.M."/>
            <person name="Kovalovszki A."/>
            <person name="Ziels R.M."/>
            <person name="Maus I."/>
            <person name="Zhu X."/>
            <person name="Kougias P.G."/>
            <person name="Basile A."/>
            <person name="Luo G."/>
            <person name="Schluter A."/>
            <person name="Konstantinidis K.T."/>
            <person name="Angelidaki I."/>
        </authorList>
    </citation>
    <scope>NUCLEOTIDE SEQUENCE [LARGE SCALE GENOMIC DNA]</scope>
    <source>
        <strain evidence="9">AS06rmzACSIP_65</strain>
    </source>
</reference>
<feature type="transmembrane region" description="Helical" evidence="8">
    <location>
        <begin position="87"/>
        <end position="110"/>
    </location>
</feature>
<feature type="transmembrane region" description="Helical" evidence="8">
    <location>
        <begin position="44"/>
        <end position="75"/>
    </location>
</feature>
<feature type="transmembrane region" description="Helical" evidence="8">
    <location>
        <begin position="12"/>
        <end position="32"/>
    </location>
</feature>
<evidence type="ECO:0000256" key="1">
    <source>
        <dbReference type="ARBA" id="ARBA00004651"/>
    </source>
</evidence>
<dbReference type="UniPathway" id="UPA00219"/>
<evidence type="ECO:0000256" key="2">
    <source>
        <dbReference type="ARBA" id="ARBA00022475"/>
    </source>
</evidence>
<organism evidence="9 10">
    <name type="scientific">Candidatus Dojkabacteria bacterium</name>
    <dbReference type="NCBI Taxonomy" id="2099670"/>
    <lineage>
        <taxon>Bacteria</taxon>
        <taxon>Candidatus Dojkabacteria</taxon>
    </lineage>
</organism>
<dbReference type="InterPro" id="IPR051050">
    <property type="entry name" value="Lipid_II_flippase_MurJ/MviN"/>
</dbReference>
<dbReference type="GO" id="GO:0015648">
    <property type="term" value="F:lipid-linked peptidoglycan transporter activity"/>
    <property type="evidence" value="ECO:0007669"/>
    <property type="project" value="UniProtKB-UniRule"/>
</dbReference>
<gene>
    <name evidence="8" type="primary">murJ</name>
    <name evidence="9" type="ORF">GX656_00765</name>
</gene>
<sequence length="589" mass="66097">MADGLKKRNSIYAMMVLLFITKILGFLKLRIIAQLFGASHELDIFWAAFTIPDALFMIVIAGSLNAAIIPLFSSVFKSEGEKELNKFFLNLMIAISSLVMFIALILFVFAPQISQFLISSDLFQNISNFNNRITPNDMELFVKLTRIMMISPVLLGISTIVTGYLQSRKQFFVTSLAPLIYNIAMVLGPIFFVSILKMDVTGIALSALLGSFLHFTIQIPPLKKYFSEKIKFSILGLVNALKDTQIWRALKLALPKMFSTFGEQVNVIVNTMISFSLKAGALSAYKFALSLYLFPVNIIGSAIAQSILPELSESADDPQEFKKILNKSLQQALFLVLPLVGILLILRLPIVRLVYGVGEFDWTATLLTAWCLVLLSVAIIGQTLSQLLLRAFYALKSTWLPFFALGVGILVNITFAFLLTNFLSHYFDWRPILQQIGSQISSANGNGLLEVLKSFLGDIVKWCTTRGESDMAVGGLSLSLSIAAFVEVVILMTMLNRKIKVFSFRETISPMIVKFINVALMSFGMYLVFRLFDFKLDTTRTVSIIILTIATSFYGVLSYWLGSKVLGIKEIDFYEDKVIYYWKKIFKKF</sequence>
<dbReference type="Proteomes" id="UP000545876">
    <property type="component" value="Unassembled WGS sequence"/>
</dbReference>
<feature type="transmembrane region" description="Helical" evidence="8">
    <location>
        <begin position="172"/>
        <end position="196"/>
    </location>
</feature>
<dbReference type="GO" id="GO:0005886">
    <property type="term" value="C:plasma membrane"/>
    <property type="evidence" value="ECO:0007669"/>
    <property type="project" value="UniProtKB-SubCell"/>
</dbReference>
<comment type="pathway">
    <text evidence="8">Cell wall biogenesis; peptidoglycan biosynthesis.</text>
</comment>
<comment type="subcellular location">
    <subcellularLocation>
        <location evidence="1 8">Cell membrane</location>
        <topology evidence="1 8">Multi-pass membrane protein</topology>
    </subcellularLocation>
</comment>
<dbReference type="GO" id="GO:0009252">
    <property type="term" value="P:peptidoglycan biosynthetic process"/>
    <property type="evidence" value="ECO:0007669"/>
    <property type="project" value="UniProtKB-UniRule"/>
</dbReference>
<dbReference type="CDD" id="cd13123">
    <property type="entry name" value="MATE_MurJ_like"/>
    <property type="match status" value="1"/>
</dbReference>
<evidence type="ECO:0000313" key="10">
    <source>
        <dbReference type="Proteomes" id="UP000545876"/>
    </source>
</evidence>
<feature type="transmembrane region" description="Helical" evidence="8">
    <location>
        <begin position="401"/>
        <end position="423"/>
    </location>
</feature>
<dbReference type="PANTHER" id="PTHR47019">
    <property type="entry name" value="LIPID II FLIPPASE MURJ"/>
    <property type="match status" value="1"/>
</dbReference>
<proteinExistence type="inferred from homology"/>
<dbReference type="Pfam" id="PF03023">
    <property type="entry name" value="MurJ"/>
    <property type="match status" value="1"/>
</dbReference>
<feature type="transmembrane region" description="Helical" evidence="8">
    <location>
        <begin position="471"/>
        <end position="495"/>
    </location>
</feature>
<evidence type="ECO:0000256" key="5">
    <source>
        <dbReference type="ARBA" id="ARBA00022984"/>
    </source>
</evidence>
<evidence type="ECO:0000256" key="4">
    <source>
        <dbReference type="ARBA" id="ARBA00022960"/>
    </source>
</evidence>
<dbReference type="HAMAP" id="MF_02078">
    <property type="entry name" value="MurJ_MviN"/>
    <property type="match status" value="1"/>
</dbReference>
<keyword evidence="2 8" id="KW-1003">Cell membrane</keyword>
<keyword evidence="8" id="KW-0813">Transport</keyword>
<evidence type="ECO:0000256" key="6">
    <source>
        <dbReference type="ARBA" id="ARBA00022989"/>
    </source>
</evidence>
<keyword evidence="3 8" id="KW-0812">Transmembrane</keyword>
<evidence type="ECO:0000256" key="8">
    <source>
        <dbReference type="HAMAP-Rule" id="MF_02078"/>
    </source>
</evidence>
<feature type="transmembrane region" description="Helical" evidence="8">
    <location>
        <begin position="367"/>
        <end position="389"/>
    </location>
</feature>
<comment type="caution">
    <text evidence="9">The sequence shown here is derived from an EMBL/GenBank/DDBJ whole genome shotgun (WGS) entry which is preliminary data.</text>
</comment>
<keyword evidence="6 8" id="KW-1133">Transmembrane helix</keyword>
<dbReference type="AlphaFoldDB" id="A0A847D0G4"/>
<dbReference type="InterPro" id="IPR004268">
    <property type="entry name" value="MurJ"/>
</dbReference>
<feature type="transmembrane region" description="Helical" evidence="8">
    <location>
        <begin position="507"/>
        <end position="529"/>
    </location>
</feature>
<dbReference type="GO" id="GO:0008360">
    <property type="term" value="P:regulation of cell shape"/>
    <property type="evidence" value="ECO:0007669"/>
    <property type="project" value="UniProtKB-KW"/>
</dbReference>
<dbReference type="GO" id="GO:0071555">
    <property type="term" value="P:cell wall organization"/>
    <property type="evidence" value="ECO:0007669"/>
    <property type="project" value="UniProtKB-KW"/>
</dbReference>
<dbReference type="EMBL" id="JAAZBX010000002">
    <property type="protein sequence ID" value="NLD25161.1"/>
    <property type="molecule type" value="Genomic_DNA"/>
</dbReference>
<name>A0A847D0G4_9BACT</name>
<protein>
    <recommendedName>
        <fullName evidence="8">Probable lipid II flippase MurJ</fullName>
    </recommendedName>
</protein>
<evidence type="ECO:0000256" key="7">
    <source>
        <dbReference type="ARBA" id="ARBA00023136"/>
    </source>
</evidence>
<keyword evidence="5 8" id="KW-0573">Peptidoglycan synthesis</keyword>
<keyword evidence="7 8" id="KW-0472">Membrane</keyword>
<evidence type="ECO:0000256" key="3">
    <source>
        <dbReference type="ARBA" id="ARBA00022692"/>
    </source>
</evidence>
<feature type="transmembrane region" description="Helical" evidence="8">
    <location>
        <begin position="332"/>
        <end position="355"/>
    </location>
</feature>
<dbReference type="PANTHER" id="PTHR47019:SF1">
    <property type="entry name" value="LIPID II FLIPPASE MURJ"/>
    <property type="match status" value="1"/>
</dbReference>
<feature type="transmembrane region" description="Helical" evidence="8">
    <location>
        <begin position="202"/>
        <end position="222"/>
    </location>
</feature>
<feature type="transmembrane region" description="Helical" evidence="8">
    <location>
        <begin position="147"/>
        <end position="165"/>
    </location>
</feature>